<reference evidence="1 2" key="1">
    <citation type="journal article" date="2014" name="BMC Genomics">
        <title>Comparison of environmental and isolate Sulfobacillus genomes reveals diverse carbon, sulfur, nitrogen, and hydrogen metabolisms.</title>
        <authorList>
            <person name="Justice N.B."/>
            <person name="Norman A."/>
            <person name="Brown C.T."/>
            <person name="Singh A."/>
            <person name="Thomas B.C."/>
            <person name="Banfield J.F."/>
        </authorList>
    </citation>
    <scope>NUCLEOTIDE SEQUENCE [LARGE SCALE GENOMIC DNA]</scope>
    <source>
        <strain evidence="1">AMDSBA3</strain>
    </source>
</reference>
<gene>
    <name evidence="1" type="ORF">C7B45_16965</name>
</gene>
<accession>A0A2T2WCQ1</accession>
<organism evidence="1 2">
    <name type="scientific">Sulfobacillus acidophilus</name>
    <dbReference type="NCBI Taxonomy" id="53633"/>
    <lineage>
        <taxon>Bacteria</taxon>
        <taxon>Bacillati</taxon>
        <taxon>Bacillota</taxon>
        <taxon>Clostridia</taxon>
        <taxon>Eubacteriales</taxon>
        <taxon>Clostridiales Family XVII. Incertae Sedis</taxon>
        <taxon>Sulfobacillus</taxon>
    </lineage>
</organism>
<evidence type="ECO:0000313" key="1">
    <source>
        <dbReference type="EMBL" id="PSR20024.1"/>
    </source>
</evidence>
<sequence>MSQGAPILMTRARLKSERFWTDALIRRYLGTPDHLAPNPHYRSGPPMTLYNLDRVIACEQQPEVAQALQRVAERRPQRQRAAQDAAERQRRAVLDWVRAQTIHIPVLPHKVLIRQACDHYNALWMDRGRDDKWATPSDDPAFLARIAVNYLRHACSPYEDRLDDLFGQIGATEGRLLLEHRVLTAIAQQYPALAAECQRQKKALNAD</sequence>
<name>A0A2T2WCQ1_9FIRM</name>
<evidence type="ECO:0000313" key="2">
    <source>
        <dbReference type="Proteomes" id="UP000241848"/>
    </source>
</evidence>
<dbReference type="Proteomes" id="UP000241848">
    <property type="component" value="Unassembled WGS sequence"/>
</dbReference>
<protein>
    <submittedName>
        <fullName evidence="1">Uncharacterized protein</fullName>
    </submittedName>
</protein>
<dbReference type="EMBL" id="PXYV01000095">
    <property type="protein sequence ID" value="PSR20024.1"/>
    <property type="molecule type" value="Genomic_DNA"/>
</dbReference>
<dbReference type="AlphaFoldDB" id="A0A2T2WCQ1"/>
<comment type="caution">
    <text evidence="1">The sequence shown here is derived from an EMBL/GenBank/DDBJ whole genome shotgun (WGS) entry which is preliminary data.</text>
</comment>
<proteinExistence type="predicted"/>